<dbReference type="AlphaFoldDB" id="A0A6J4MHC0"/>
<protein>
    <recommendedName>
        <fullName evidence="2">NYN domain-containing protein</fullName>
    </recommendedName>
</protein>
<proteinExistence type="predicted"/>
<sequence>MLSSDAVEPRVTYLVIDGENLDATLGQSILGHRPAPDERPRWERVLAHTAAVWGQPVKGLFFLNASSGHLPMPFVQALLALGFRPVPLSGPPGMKVVDVGVQRMLEAIAGRDADVVLGSHDGDFLPQVQGLLGAGRRVALLGFREFVNSGYAELAEDGLQVFDLETDAKAFTRPLPRVRILDIEAFDPAAFL</sequence>
<accession>A0A6J4MHC0</accession>
<dbReference type="Gene3D" id="3.40.50.1010">
    <property type="entry name" value="5'-nuclease"/>
    <property type="match status" value="1"/>
</dbReference>
<organism evidence="1">
    <name type="scientific">uncultured Frankineae bacterium</name>
    <dbReference type="NCBI Taxonomy" id="437475"/>
    <lineage>
        <taxon>Bacteria</taxon>
        <taxon>Bacillati</taxon>
        <taxon>Actinomycetota</taxon>
        <taxon>Actinomycetes</taxon>
        <taxon>Frankiales</taxon>
        <taxon>environmental samples</taxon>
    </lineage>
</organism>
<evidence type="ECO:0008006" key="2">
    <source>
        <dbReference type="Google" id="ProtNLM"/>
    </source>
</evidence>
<evidence type="ECO:0000313" key="1">
    <source>
        <dbReference type="EMBL" id="CAA9357480.1"/>
    </source>
</evidence>
<gene>
    <name evidence="1" type="ORF">AVDCRST_MAG16-2733</name>
</gene>
<dbReference type="EMBL" id="CADCUE010000261">
    <property type="protein sequence ID" value="CAA9357480.1"/>
    <property type="molecule type" value="Genomic_DNA"/>
</dbReference>
<reference evidence="1" key="1">
    <citation type="submission" date="2020-02" db="EMBL/GenBank/DDBJ databases">
        <authorList>
            <person name="Meier V. D."/>
        </authorList>
    </citation>
    <scope>NUCLEOTIDE SEQUENCE</scope>
    <source>
        <strain evidence="1">AVDCRST_MAG16</strain>
    </source>
</reference>
<name>A0A6J4MHC0_9ACTN</name>